<feature type="transmembrane region" description="Helical" evidence="1">
    <location>
        <begin position="29"/>
        <end position="47"/>
    </location>
</feature>
<evidence type="ECO:0000313" key="3">
    <source>
        <dbReference type="Proteomes" id="UP000034108"/>
    </source>
</evidence>
<reference evidence="2 3" key="1">
    <citation type="journal article" date="2015" name="Nature">
        <title>rRNA introns, odd ribosomes, and small enigmatic genomes across a large radiation of phyla.</title>
        <authorList>
            <person name="Brown C.T."/>
            <person name="Hug L.A."/>
            <person name="Thomas B.C."/>
            <person name="Sharon I."/>
            <person name="Castelle C.J."/>
            <person name="Singh A."/>
            <person name="Wilkins M.J."/>
            <person name="Williams K.H."/>
            <person name="Banfield J.F."/>
        </authorList>
    </citation>
    <scope>NUCLEOTIDE SEQUENCE [LARGE SCALE GENOMIC DNA]</scope>
</reference>
<comment type="caution">
    <text evidence="2">The sequence shown here is derived from an EMBL/GenBank/DDBJ whole genome shotgun (WGS) entry which is preliminary data.</text>
</comment>
<keyword evidence="1" id="KW-1133">Transmembrane helix</keyword>
<feature type="transmembrane region" description="Helical" evidence="1">
    <location>
        <begin position="67"/>
        <end position="85"/>
    </location>
</feature>
<protein>
    <recommendedName>
        <fullName evidence="4">DUF2304 domain-containing protein</fullName>
    </recommendedName>
</protein>
<evidence type="ECO:0000256" key="1">
    <source>
        <dbReference type="SAM" id="Phobius"/>
    </source>
</evidence>
<dbReference type="STRING" id="1619048.UU49_C0018G0001"/>
<accession>A0A0G0XNE2</accession>
<proteinExistence type="predicted"/>
<evidence type="ECO:0000313" key="2">
    <source>
        <dbReference type="EMBL" id="KKR98320.1"/>
    </source>
</evidence>
<dbReference type="InterPro" id="IPR019277">
    <property type="entry name" value="DUF2304"/>
</dbReference>
<organism evidence="2 3">
    <name type="scientific">Candidatus Magasanikbacteria bacterium GW2011_GWC2_41_17</name>
    <dbReference type="NCBI Taxonomy" id="1619048"/>
    <lineage>
        <taxon>Bacteria</taxon>
        <taxon>Candidatus Magasanikiibacteriota</taxon>
    </lineage>
</organism>
<keyword evidence="1" id="KW-0812">Transmembrane</keyword>
<keyword evidence="1" id="KW-0472">Membrane</keyword>
<evidence type="ECO:0008006" key="4">
    <source>
        <dbReference type="Google" id="ProtNLM"/>
    </source>
</evidence>
<gene>
    <name evidence="2" type="ORF">UU49_C0018G0001</name>
</gene>
<name>A0A0G0XNE2_9BACT</name>
<dbReference type="EMBL" id="LCAV01000018">
    <property type="protein sequence ID" value="KKR98320.1"/>
    <property type="molecule type" value="Genomic_DNA"/>
</dbReference>
<dbReference type="Proteomes" id="UP000034108">
    <property type="component" value="Unassembled WGS sequence"/>
</dbReference>
<dbReference type="AlphaFoldDB" id="A0A0G0XNE2"/>
<dbReference type="Pfam" id="PF10066">
    <property type="entry name" value="DUF2304"/>
    <property type="match status" value="1"/>
</dbReference>
<feature type="transmembrane region" description="Helical" evidence="1">
    <location>
        <begin position="6"/>
        <end position="22"/>
    </location>
</feature>
<sequence>MLIQILLSLFILFALIKVIGRFRAKEVSFGALIFWCLFWLIVLIVVWQPRLSTDLANRLGVGRGTDLIMYVSVAALFYFIFRLTVRIEKIEKNITKIVREIAKK</sequence>